<dbReference type="PROSITE" id="PS51257">
    <property type="entry name" value="PROKAR_LIPOPROTEIN"/>
    <property type="match status" value="1"/>
</dbReference>
<keyword evidence="3" id="KW-1133">Transmembrane helix</keyword>
<dbReference type="GeneID" id="110211380"/>
<keyword evidence="3" id="KW-0472">Membrane</keyword>
<proteinExistence type="predicted"/>
<reference evidence="6" key="1">
    <citation type="submission" date="2025-08" db="UniProtKB">
        <authorList>
            <consortium name="RefSeq"/>
        </authorList>
    </citation>
    <scope>IDENTIFICATION</scope>
    <source>
        <tissue evidence="6">Spleen</tissue>
    </source>
</reference>
<dbReference type="Gene3D" id="2.60.40.10">
    <property type="entry name" value="Immunoglobulins"/>
    <property type="match status" value="1"/>
</dbReference>
<keyword evidence="3" id="KW-0812">Transmembrane</keyword>
<dbReference type="InterPro" id="IPR051755">
    <property type="entry name" value="Ig-like_CS_Receptor"/>
</dbReference>
<dbReference type="KEGG" id="pcw:110211380"/>
<keyword evidence="1" id="KW-1015">Disulfide bond</keyword>
<keyword evidence="4" id="KW-0732">Signal</keyword>
<dbReference type="SUPFAM" id="SSF48726">
    <property type="entry name" value="Immunoglobulin"/>
    <property type="match status" value="1"/>
</dbReference>
<dbReference type="InterPro" id="IPR036179">
    <property type="entry name" value="Ig-like_dom_sf"/>
</dbReference>
<feature type="signal peptide" evidence="4">
    <location>
        <begin position="1"/>
        <end position="31"/>
    </location>
</feature>
<dbReference type="InParanoid" id="A0A6P5KKY7"/>
<sequence>MSGPPNRGHLGFRVWILLTTLTGSACMGTKAQKDFEVKQPWGPLRVIQGSSAILPCVLTSDVFDGPTKWFKGKGMGQQLIYSDKDHTSARAQRANHSHGNMTILTSNITTQDDGVYYHVKFHQNNRSYVEYKSGLGTRLSVVSVLQCPEDPGISIFFFVTGLLGLKALLLLNILTIYIIRKRRI</sequence>
<evidence type="ECO:0000256" key="1">
    <source>
        <dbReference type="ARBA" id="ARBA00023157"/>
    </source>
</evidence>
<dbReference type="AlphaFoldDB" id="A0A6P5KKY7"/>
<dbReference type="RefSeq" id="XP_020846290.1">
    <property type="nucleotide sequence ID" value="XM_020990631.1"/>
</dbReference>
<keyword evidence="5" id="KW-1185">Reference proteome</keyword>
<dbReference type="FunCoup" id="A0A6P5KKY7">
    <property type="interactions" value="103"/>
</dbReference>
<accession>A0A6P5KKY7</accession>
<evidence type="ECO:0000256" key="2">
    <source>
        <dbReference type="ARBA" id="ARBA00023180"/>
    </source>
</evidence>
<feature type="chain" id="PRO_5027813867" evidence="4">
    <location>
        <begin position="32"/>
        <end position="184"/>
    </location>
</feature>
<dbReference type="Proteomes" id="UP000515140">
    <property type="component" value="Unplaced"/>
</dbReference>
<name>A0A6P5KKY7_PHACI</name>
<evidence type="ECO:0000256" key="4">
    <source>
        <dbReference type="SAM" id="SignalP"/>
    </source>
</evidence>
<dbReference type="PANTHER" id="PTHR19971">
    <property type="entry name" value="SIGNAL-REGULATORY PROTEIN BETA"/>
    <property type="match status" value="1"/>
</dbReference>
<evidence type="ECO:0000313" key="6">
    <source>
        <dbReference type="RefSeq" id="XP_020846290.1"/>
    </source>
</evidence>
<evidence type="ECO:0000256" key="3">
    <source>
        <dbReference type="SAM" id="Phobius"/>
    </source>
</evidence>
<keyword evidence="2" id="KW-0325">Glycoprotein</keyword>
<organism evidence="5 6">
    <name type="scientific">Phascolarctos cinereus</name>
    <name type="common">Koala</name>
    <dbReference type="NCBI Taxonomy" id="38626"/>
    <lineage>
        <taxon>Eukaryota</taxon>
        <taxon>Metazoa</taxon>
        <taxon>Chordata</taxon>
        <taxon>Craniata</taxon>
        <taxon>Vertebrata</taxon>
        <taxon>Euteleostomi</taxon>
        <taxon>Mammalia</taxon>
        <taxon>Metatheria</taxon>
        <taxon>Diprotodontia</taxon>
        <taxon>Phascolarctidae</taxon>
        <taxon>Phascolarctos</taxon>
    </lineage>
</organism>
<gene>
    <name evidence="6" type="primary">LOC110211380</name>
</gene>
<protein>
    <submittedName>
        <fullName evidence="6">Signal-regulatory protein beta-1-like</fullName>
    </submittedName>
</protein>
<dbReference type="InterPro" id="IPR013783">
    <property type="entry name" value="Ig-like_fold"/>
</dbReference>
<feature type="transmembrane region" description="Helical" evidence="3">
    <location>
        <begin position="155"/>
        <end position="179"/>
    </location>
</feature>
<evidence type="ECO:0000313" key="5">
    <source>
        <dbReference type="Proteomes" id="UP000515140"/>
    </source>
</evidence>